<dbReference type="Pfam" id="PF11855">
    <property type="entry name" value="DUF3375"/>
    <property type="match status" value="1"/>
</dbReference>
<feature type="compositionally biased region" description="Polar residues" evidence="1">
    <location>
        <begin position="75"/>
        <end position="87"/>
    </location>
</feature>
<accession>A0A2U1U8K9</accession>
<dbReference type="InterPro" id="IPR021804">
    <property type="entry name" value="DUF3375"/>
</dbReference>
<feature type="region of interest" description="Disordered" evidence="1">
    <location>
        <begin position="65"/>
        <end position="100"/>
    </location>
</feature>
<evidence type="ECO:0000313" key="3">
    <source>
        <dbReference type="Proteomes" id="UP000296159"/>
    </source>
</evidence>
<evidence type="ECO:0000313" key="2">
    <source>
        <dbReference type="EMBL" id="PWC17914.1"/>
    </source>
</evidence>
<reference evidence="2 3" key="1">
    <citation type="submission" date="2018-04" db="EMBL/GenBank/DDBJ databases">
        <title>Brenneria corticis sp.nov.</title>
        <authorList>
            <person name="Li Y."/>
        </authorList>
    </citation>
    <scope>NUCLEOTIDE SEQUENCE [LARGE SCALE GENOMIC DNA]</scope>
    <source>
        <strain evidence="2 3">CFCC 11842</strain>
    </source>
</reference>
<gene>
    <name evidence="2" type="ORF">DDT56_05345</name>
</gene>
<proteinExistence type="predicted"/>
<sequence length="595" mass="67772">MVLNVITASRVYILNQLIGRKRKIQLRKARLRNRYHYFIYTLNNSSCRCVGCPYLTQLRKKTQHPSPLFIDNPNPARQKSRPQSIISTREPIKGRPGVDSPASQRANLYIHARYQHPAWLLLASRRAPLVLGCLQTLFDQRHDGVPVEDAIQSLADILASNANQPDFEINGDNYLLLARKELRSWIKKALIVEREGAIFATDALETALNFTANLQNRLMTSTASRLMIVQREIENLETHLNPDPEKRAALLKKQIIRLEKELKETLKGDIPMLSENQAVESIREIYNLASGLRADFRRVEDSWRQADRQLRQAVIGEQQNRGEIIDSLLNGHDALLETPEGQVFQGFQQQLSQSLELEYMKQRLRNILEYPAASKALDLRQRAELRWLTIHLVKESAAVIRTRARSERDVKGFIKTGLAAEHHRVGALLAQIFQQAQNIRWEQASIRRSPGPLPPVAVGFSTLPLIERLRFKSVAQTEENDLELSPQQTSLNDIEDDFWLAFNGLDREALIEQTLDALSQNGGEMSIAQLAQAFSPEHDLETLALWLSMAREAGLPLPQARESVVIHHPDGTSVRFTLPAVRLQLEKLQHINREL</sequence>
<dbReference type="AlphaFoldDB" id="A0A2U1U8K9"/>
<protein>
    <submittedName>
        <fullName evidence="2">DUF3375 domain-containing protein</fullName>
    </submittedName>
</protein>
<organism evidence="2 3">
    <name type="scientific">Brenneria corticis</name>
    <dbReference type="NCBI Taxonomy" id="2173106"/>
    <lineage>
        <taxon>Bacteria</taxon>
        <taxon>Pseudomonadati</taxon>
        <taxon>Pseudomonadota</taxon>
        <taxon>Gammaproteobacteria</taxon>
        <taxon>Enterobacterales</taxon>
        <taxon>Pectobacteriaceae</taxon>
        <taxon>Brenneria</taxon>
    </lineage>
</organism>
<name>A0A2U1U8K9_9GAMM</name>
<keyword evidence="3" id="KW-1185">Reference proteome</keyword>
<comment type="caution">
    <text evidence="2">The sequence shown here is derived from an EMBL/GenBank/DDBJ whole genome shotgun (WGS) entry which is preliminary data.</text>
</comment>
<dbReference type="Proteomes" id="UP000296159">
    <property type="component" value="Unassembled WGS sequence"/>
</dbReference>
<evidence type="ECO:0000256" key="1">
    <source>
        <dbReference type="SAM" id="MobiDB-lite"/>
    </source>
</evidence>
<dbReference type="EMBL" id="QDKH01000006">
    <property type="protein sequence ID" value="PWC17914.1"/>
    <property type="molecule type" value="Genomic_DNA"/>
</dbReference>